<reference evidence="2" key="2">
    <citation type="journal article" date="2004" name="J. Antibiot.">
        <title>Partial activation of a silent angucycline-type gene cluster from a rubromycin beta producing Streptomyces sp. PGA64.</title>
        <authorList>
            <person name="Metsa-Ketela M."/>
            <person name="Ylihonko K."/>
            <person name="Mantsala P."/>
        </authorList>
    </citation>
    <scope>NUCLEOTIDE SEQUENCE</scope>
    <source>
        <strain evidence="2">PGA64</strain>
    </source>
</reference>
<reference evidence="2" key="1">
    <citation type="journal article" date="2003" name="Antimicrob. Agents Chemother.">
        <title>Engineering anthracycline biosynthesis toward angucyclines.</title>
        <authorList>
            <person name="Metsa-Ketela M."/>
            <person name="Palmu K."/>
            <person name="Kunnari T."/>
            <person name="Ylihonko K."/>
            <person name="Mantsala P."/>
        </authorList>
    </citation>
    <scope>NUCLEOTIDE SEQUENCE</scope>
    <source>
        <strain evidence="2">PGA64</strain>
    </source>
</reference>
<dbReference type="EMBL" id="AY034378">
    <property type="protein sequence ID" value="AHW57770.1"/>
    <property type="molecule type" value="Genomic_DNA"/>
</dbReference>
<protein>
    <submittedName>
        <fullName evidence="2">PgaK</fullName>
    </submittedName>
</protein>
<evidence type="ECO:0000256" key="1">
    <source>
        <dbReference type="SAM" id="MobiDB-lite"/>
    </source>
</evidence>
<name>X5DAE7_9ACTN</name>
<accession>X5DAE7</accession>
<sequence length="316" mass="33599">MMSGGVAVNQGKIRTAMATKAGTCAGAGCRRREAAGQAARLAVSGTVLCLPCRERLARELRQLPALFEECARRLDFSADRERDRVSGGSLPGLPLNTAAVEARSAIVSVLASWSAAVAQERGVAAPTRVVARLAGFLLRHIEWLAAHAAAGELSREVAQLARGAARVVGPGPNRRLPIGGCVEDGCTGRLTATVRPDQPAVPAEIICDVSAEHRWLGHQWVQLSRRLGARRDPAGAGDGAAAEAAETSADGPPVAAGAARTRWFSAADVSRLWNIPSGSVYRHASQQQWRRRTSQGRTYYHDTDVHRTLSALRRTA</sequence>
<organism evidence="2">
    <name type="scientific">Streptomyces sp. PGA64</name>
    <dbReference type="NCBI Taxonomy" id="161235"/>
    <lineage>
        <taxon>Bacteria</taxon>
        <taxon>Bacillati</taxon>
        <taxon>Actinomycetota</taxon>
        <taxon>Actinomycetes</taxon>
        <taxon>Kitasatosporales</taxon>
        <taxon>Streptomycetaceae</taxon>
        <taxon>Streptomyces</taxon>
    </lineage>
</organism>
<feature type="compositionally biased region" description="Low complexity" evidence="1">
    <location>
        <begin position="239"/>
        <end position="252"/>
    </location>
</feature>
<reference evidence="2" key="3">
    <citation type="submission" date="2014-04" db="EMBL/GenBank/DDBJ databases">
        <title>Activation of silent natural product biosynthesis pathways by reporter-guided mutant selection.</title>
        <authorList>
            <person name="Guo F."/>
            <person name="Xiang S."/>
            <person name="Li L."/>
            <person name="Wang B."/>
            <person name="Rajasarkka J."/>
            <person name="Grondahl K."/>
            <person name="Hannuksela Y."/>
            <person name="Ai G."/>
            <person name="Metsa-Ketela M."/>
            <person name="Yang K."/>
        </authorList>
    </citation>
    <scope>NUCLEOTIDE SEQUENCE</scope>
    <source>
        <strain evidence="2">PGA64</strain>
    </source>
</reference>
<proteinExistence type="predicted"/>
<evidence type="ECO:0000313" key="2">
    <source>
        <dbReference type="EMBL" id="AHW57770.1"/>
    </source>
</evidence>
<feature type="region of interest" description="Disordered" evidence="1">
    <location>
        <begin position="231"/>
        <end position="253"/>
    </location>
</feature>
<dbReference type="AlphaFoldDB" id="X5DAE7"/>